<dbReference type="GO" id="GO:0097361">
    <property type="term" value="C:cytosolic [4Fe-4S] assembly targeting complex"/>
    <property type="evidence" value="ECO:0007669"/>
    <property type="project" value="TreeGrafter"/>
</dbReference>
<accession>A0A7L2RV71</accession>
<feature type="repeat" description="WD" evidence="1">
    <location>
        <begin position="138"/>
        <end position="169"/>
    </location>
</feature>
<gene>
    <name evidence="2" type="primary">Ciao1</name>
    <name evidence="2" type="ORF">NEOCOR_R06766</name>
</gene>
<dbReference type="EMBL" id="VYZS01109590">
    <property type="protein sequence ID" value="NXS12295.1"/>
    <property type="molecule type" value="Genomic_DNA"/>
</dbReference>
<feature type="repeat" description="WD" evidence="1">
    <location>
        <begin position="182"/>
        <end position="213"/>
    </location>
</feature>
<dbReference type="InterPro" id="IPR036322">
    <property type="entry name" value="WD40_repeat_dom_sf"/>
</dbReference>
<evidence type="ECO:0000256" key="1">
    <source>
        <dbReference type="PROSITE-ProRule" id="PRU00221"/>
    </source>
</evidence>
<dbReference type="Proteomes" id="UP000560066">
    <property type="component" value="Unassembled WGS sequence"/>
</dbReference>
<dbReference type="InterPro" id="IPR001680">
    <property type="entry name" value="WD40_rpt"/>
</dbReference>
<feature type="non-terminal residue" evidence="2">
    <location>
        <position position="1"/>
    </location>
</feature>
<protein>
    <submittedName>
        <fullName evidence="2">CIAO1 protein</fullName>
    </submittedName>
</protein>
<feature type="repeat" description="WD" evidence="1">
    <location>
        <begin position="21"/>
        <end position="53"/>
    </location>
</feature>
<proteinExistence type="predicted"/>
<organism evidence="2 3">
    <name type="scientific">Neodrepanis coruscans</name>
    <name type="common">wattled asity</name>
    <dbReference type="NCBI Taxonomy" id="254563"/>
    <lineage>
        <taxon>Eukaryota</taxon>
        <taxon>Metazoa</taxon>
        <taxon>Chordata</taxon>
        <taxon>Craniata</taxon>
        <taxon>Vertebrata</taxon>
        <taxon>Euteleostomi</taxon>
        <taxon>Archelosauria</taxon>
        <taxon>Archosauria</taxon>
        <taxon>Dinosauria</taxon>
        <taxon>Saurischia</taxon>
        <taxon>Theropoda</taxon>
        <taxon>Coelurosauria</taxon>
        <taxon>Aves</taxon>
        <taxon>Neognathae</taxon>
        <taxon>Neoaves</taxon>
        <taxon>Telluraves</taxon>
        <taxon>Australaves</taxon>
        <taxon>Passeriformes</taxon>
        <taxon>Philepittidae</taxon>
        <taxon>Neodrepanis</taxon>
    </lineage>
</organism>
<reference evidence="2 3" key="1">
    <citation type="submission" date="2019-09" db="EMBL/GenBank/DDBJ databases">
        <title>Bird 10,000 Genomes (B10K) Project - Family phase.</title>
        <authorList>
            <person name="Zhang G."/>
        </authorList>
    </citation>
    <scope>NUCLEOTIDE SEQUENCE [LARGE SCALE GENOMIC DNA]</scope>
    <source>
        <strain evidence="2">B10K-DU-002-79</strain>
    </source>
</reference>
<dbReference type="SUPFAM" id="SSF50978">
    <property type="entry name" value="WD40 repeat-like"/>
    <property type="match status" value="1"/>
</dbReference>
<dbReference type="PANTHER" id="PTHR19920">
    <property type="entry name" value="WD40 PROTEIN CIAO1"/>
    <property type="match status" value="1"/>
</dbReference>
<name>A0A7L2RV71_9PASS</name>
<dbReference type="CDD" id="cd00200">
    <property type="entry name" value="WD40"/>
    <property type="match status" value="1"/>
</dbReference>
<dbReference type="PANTHER" id="PTHR19920:SF0">
    <property type="entry name" value="CYTOSOLIC IRON-SULFUR PROTEIN ASSEMBLY PROTEIN CIAO1-RELATED"/>
    <property type="match status" value="1"/>
</dbReference>
<evidence type="ECO:0000313" key="2">
    <source>
        <dbReference type="EMBL" id="NXS12295.1"/>
    </source>
</evidence>
<sequence length="252" mass="27832">PSMSSCPPRSGSGWTCRAVLGDGHQRTVRRVAWSPCGSYLASASFDGTTCIWKRQEDDFECVATLEGHENEVKSVAWAPSGSLLATCSRDKSVWVWEGEWGLERDFVGGGVMAEPPGPPCALCPAVDEEEEYECVSVLNAHTQDVKHVVWHPSQELLASASYDDTVRLYREEEDDWVCCATLEGHESTVWAVAFEKGGERLASVSDDKTLRIWRRFGPGNQEGVACSGTDPTWKCVCTLSGYHSRTIYDVSW</sequence>
<dbReference type="PROSITE" id="PS50082">
    <property type="entry name" value="WD_REPEATS_2"/>
    <property type="match status" value="4"/>
</dbReference>
<keyword evidence="1" id="KW-0853">WD repeat</keyword>
<dbReference type="GO" id="GO:0016226">
    <property type="term" value="P:iron-sulfur cluster assembly"/>
    <property type="evidence" value="ECO:0007669"/>
    <property type="project" value="TreeGrafter"/>
</dbReference>
<dbReference type="Gene3D" id="2.130.10.10">
    <property type="entry name" value="YVTN repeat-like/Quinoprotein amine dehydrogenase"/>
    <property type="match status" value="1"/>
</dbReference>
<keyword evidence="3" id="KW-1185">Reference proteome</keyword>
<feature type="non-terminal residue" evidence="2">
    <location>
        <position position="252"/>
    </location>
</feature>
<comment type="caution">
    <text evidence="2">The sequence shown here is derived from an EMBL/GenBank/DDBJ whole genome shotgun (WGS) entry which is preliminary data.</text>
</comment>
<feature type="repeat" description="WD" evidence="1">
    <location>
        <begin position="65"/>
        <end position="97"/>
    </location>
</feature>
<dbReference type="AlphaFoldDB" id="A0A7L2RV71"/>
<dbReference type="InterPro" id="IPR015943">
    <property type="entry name" value="WD40/YVTN_repeat-like_dom_sf"/>
</dbReference>
<evidence type="ECO:0000313" key="3">
    <source>
        <dbReference type="Proteomes" id="UP000560066"/>
    </source>
</evidence>
<dbReference type="OrthoDB" id="284782at2759"/>
<dbReference type="Pfam" id="PF00400">
    <property type="entry name" value="WD40"/>
    <property type="match status" value="4"/>
</dbReference>
<dbReference type="SMART" id="SM00320">
    <property type="entry name" value="WD40"/>
    <property type="match status" value="4"/>
</dbReference>
<dbReference type="PROSITE" id="PS50294">
    <property type="entry name" value="WD_REPEATS_REGION"/>
    <property type="match status" value="4"/>
</dbReference>